<protein>
    <submittedName>
        <fullName evidence="2">Uncharacterized protein</fullName>
    </submittedName>
</protein>
<name>A0A8E0S632_9TREM</name>
<dbReference type="Proteomes" id="UP000728185">
    <property type="component" value="Unassembled WGS sequence"/>
</dbReference>
<accession>A0A8E0S632</accession>
<evidence type="ECO:0000256" key="1">
    <source>
        <dbReference type="SAM" id="MobiDB-lite"/>
    </source>
</evidence>
<dbReference type="AlphaFoldDB" id="A0A8E0S632"/>
<evidence type="ECO:0000313" key="2">
    <source>
        <dbReference type="EMBL" id="KAA0200385.1"/>
    </source>
</evidence>
<organism evidence="2 3">
    <name type="scientific">Fasciolopsis buskii</name>
    <dbReference type="NCBI Taxonomy" id="27845"/>
    <lineage>
        <taxon>Eukaryota</taxon>
        <taxon>Metazoa</taxon>
        <taxon>Spiralia</taxon>
        <taxon>Lophotrochozoa</taxon>
        <taxon>Platyhelminthes</taxon>
        <taxon>Trematoda</taxon>
        <taxon>Digenea</taxon>
        <taxon>Plagiorchiida</taxon>
        <taxon>Echinostomata</taxon>
        <taxon>Echinostomatoidea</taxon>
        <taxon>Fasciolidae</taxon>
        <taxon>Fasciolopsis</taxon>
    </lineage>
</organism>
<evidence type="ECO:0000313" key="3">
    <source>
        <dbReference type="Proteomes" id="UP000728185"/>
    </source>
</evidence>
<sequence length="133" mass="14563">MLFCNSSTSRKTSPHVSFLSIYSVRMKTPSYALFLPSCCQLIGLSHRCFILTDTIIEEDEMDMREPEPAEFDPAGPTGQVGVDAQAQQPLSDLLVDRLEEVEGVEENEAHVCESPLDYGYEGEDGTESAGPTG</sequence>
<comment type="caution">
    <text evidence="2">The sequence shown here is derived from an EMBL/GenBank/DDBJ whole genome shotgun (WGS) entry which is preliminary data.</text>
</comment>
<keyword evidence="3" id="KW-1185">Reference proteome</keyword>
<reference evidence="2" key="1">
    <citation type="submission" date="2019-05" db="EMBL/GenBank/DDBJ databases">
        <title>Annotation for the trematode Fasciolopsis buski.</title>
        <authorList>
            <person name="Choi Y.-J."/>
        </authorList>
    </citation>
    <scope>NUCLEOTIDE SEQUENCE</scope>
    <source>
        <strain evidence="2">HT</strain>
        <tissue evidence="2">Whole worm</tissue>
    </source>
</reference>
<feature type="region of interest" description="Disordered" evidence="1">
    <location>
        <begin position="104"/>
        <end position="133"/>
    </location>
</feature>
<proteinExistence type="predicted"/>
<dbReference type="EMBL" id="LUCM01000560">
    <property type="protein sequence ID" value="KAA0200385.1"/>
    <property type="molecule type" value="Genomic_DNA"/>
</dbReference>
<gene>
    <name evidence="2" type="ORF">FBUS_04982</name>
</gene>